<dbReference type="SUPFAM" id="SSF49354">
    <property type="entry name" value="PapD-like"/>
    <property type="match status" value="1"/>
</dbReference>
<evidence type="ECO:0000313" key="8">
    <source>
        <dbReference type="EMBL" id="CAH1388419.1"/>
    </source>
</evidence>
<keyword evidence="9" id="KW-1185">Reference proteome</keyword>
<name>A0A9P0DV25_NEZVI</name>
<dbReference type="AlphaFoldDB" id="A0A9P0DV25"/>
<evidence type="ECO:0000256" key="4">
    <source>
        <dbReference type="ARBA" id="ARBA00022989"/>
    </source>
</evidence>
<accession>A0A9P0DV25</accession>
<evidence type="ECO:0000259" key="7">
    <source>
        <dbReference type="PROSITE" id="PS50202"/>
    </source>
</evidence>
<evidence type="ECO:0000256" key="6">
    <source>
        <dbReference type="SAM" id="Phobius"/>
    </source>
</evidence>
<organism evidence="8 9">
    <name type="scientific">Nezara viridula</name>
    <name type="common">Southern green stink bug</name>
    <name type="synonym">Cimex viridulus</name>
    <dbReference type="NCBI Taxonomy" id="85310"/>
    <lineage>
        <taxon>Eukaryota</taxon>
        <taxon>Metazoa</taxon>
        <taxon>Ecdysozoa</taxon>
        <taxon>Arthropoda</taxon>
        <taxon>Hexapoda</taxon>
        <taxon>Insecta</taxon>
        <taxon>Pterygota</taxon>
        <taxon>Neoptera</taxon>
        <taxon>Paraneoptera</taxon>
        <taxon>Hemiptera</taxon>
        <taxon>Heteroptera</taxon>
        <taxon>Panheteroptera</taxon>
        <taxon>Pentatomomorpha</taxon>
        <taxon>Pentatomoidea</taxon>
        <taxon>Pentatomidae</taxon>
        <taxon>Pentatominae</taxon>
        <taxon>Nezara</taxon>
    </lineage>
</organism>
<comment type="subcellular location">
    <subcellularLocation>
        <location evidence="1">Membrane</location>
        <topology evidence="1">Single-pass type IV membrane protein</topology>
    </subcellularLocation>
</comment>
<dbReference type="InterPro" id="IPR000535">
    <property type="entry name" value="MSP_dom"/>
</dbReference>
<dbReference type="Gene3D" id="2.60.40.10">
    <property type="entry name" value="Immunoglobulins"/>
    <property type="match status" value="1"/>
</dbReference>
<dbReference type="Pfam" id="PF00635">
    <property type="entry name" value="Motile_Sperm"/>
    <property type="match status" value="1"/>
</dbReference>
<dbReference type="GO" id="GO:0005789">
    <property type="term" value="C:endoplasmic reticulum membrane"/>
    <property type="evidence" value="ECO:0007669"/>
    <property type="project" value="InterPro"/>
</dbReference>
<keyword evidence="5 6" id="KW-0472">Membrane</keyword>
<evidence type="ECO:0000256" key="3">
    <source>
        <dbReference type="ARBA" id="ARBA00022692"/>
    </source>
</evidence>
<keyword evidence="3 6" id="KW-0812">Transmembrane</keyword>
<protein>
    <recommendedName>
        <fullName evidence="7">MSP domain-containing protein</fullName>
    </recommendedName>
</protein>
<dbReference type="GO" id="GO:0033149">
    <property type="term" value="F:FFAT motif binding"/>
    <property type="evidence" value="ECO:0007669"/>
    <property type="project" value="TreeGrafter"/>
</dbReference>
<dbReference type="PANTHER" id="PTHR10809:SF6">
    <property type="entry name" value="AT11025P-RELATED"/>
    <property type="match status" value="1"/>
</dbReference>
<dbReference type="GO" id="GO:0090158">
    <property type="term" value="P:endoplasmic reticulum membrane organization"/>
    <property type="evidence" value="ECO:0007669"/>
    <property type="project" value="TreeGrafter"/>
</dbReference>
<dbReference type="InterPro" id="IPR016763">
    <property type="entry name" value="VAP"/>
</dbReference>
<dbReference type="PANTHER" id="PTHR10809">
    <property type="entry name" value="VESICLE-ASSOCIATED MEMBRANE PROTEIN-ASSOCIATED PROTEIN"/>
    <property type="match status" value="1"/>
</dbReference>
<keyword evidence="4 6" id="KW-1133">Transmembrane helix</keyword>
<evidence type="ECO:0000256" key="5">
    <source>
        <dbReference type="ARBA" id="ARBA00023136"/>
    </source>
</evidence>
<evidence type="ECO:0000313" key="9">
    <source>
        <dbReference type="Proteomes" id="UP001152798"/>
    </source>
</evidence>
<dbReference type="GO" id="GO:0005886">
    <property type="term" value="C:plasma membrane"/>
    <property type="evidence" value="ECO:0007669"/>
    <property type="project" value="TreeGrafter"/>
</dbReference>
<reference evidence="8" key="1">
    <citation type="submission" date="2022-01" db="EMBL/GenBank/DDBJ databases">
        <authorList>
            <person name="King R."/>
        </authorList>
    </citation>
    <scope>NUCLEOTIDE SEQUENCE</scope>
</reference>
<dbReference type="InterPro" id="IPR008962">
    <property type="entry name" value="PapD-like_sf"/>
</dbReference>
<sequence>MGMMNSSRPTQLLVLDPEDTLTFAGSCNETCIADLEVTNPTPYSICYKIKTTATRRYSVKPKVGVLLPYSRQVVNFQVKGEKIDIMDKFKLLSAVVPNNVGADPSQMWEYINEATTMQSKIKVMFIEKTESDTQMQTAVLKKTTVQTILAGTFLIITAFFISFFYHS</sequence>
<proteinExistence type="inferred from homology"/>
<feature type="transmembrane region" description="Helical" evidence="6">
    <location>
        <begin position="145"/>
        <end position="165"/>
    </location>
</feature>
<dbReference type="OrthoDB" id="264603at2759"/>
<evidence type="ECO:0000256" key="1">
    <source>
        <dbReference type="ARBA" id="ARBA00004211"/>
    </source>
</evidence>
<comment type="similarity">
    <text evidence="2">Belongs to the VAMP-associated protein (VAP) (TC 9.B.17) family.</text>
</comment>
<dbReference type="Proteomes" id="UP001152798">
    <property type="component" value="Chromosome 1"/>
</dbReference>
<feature type="domain" description="MSP" evidence="7">
    <location>
        <begin position="12"/>
        <end position="126"/>
    </location>
</feature>
<evidence type="ECO:0000256" key="2">
    <source>
        <dbReference type="ARBA" id="ARBA00008932"/>
    </source>
</evidence>
<gene>
    <name evidence="8" type="ORF">NEZAVI_LOCUS51</name>
</gene>
<dbReference type="InterPro" id="IPR013783">
    <property type="entry name" value="Ig-like_fold"/>
</dbReference>
<dbReference type="PROSITE" id="PS50202">
    <property type="entry name" value="MSP"/>
    <property type="match status" value="1"/>
</dbReference>
<dbReference type="GO" id="GO:0061817">
    <property type="term" value="P:endoplasmic reticulum-plasma membrane tethering"/>
    <property type="evidence" value="ECO:0007669"/>
    <property type="project" value="TreeGrafter"/>
</dbReference>
<dbReference type="EMBL" id="OV725077">
    <property type="protein sequence ID" value="CAH1388419.1"/>
    <property type="molecule type" value="Genomic_DNA"/>
</dbReference>